<name>A0A951QMR7_9CYAN</name>
<accession>A0A951QMR7</accession>
<organism evidence="2 3">
    <name type="scientific">Cyanomargarita calcarea GSE-NOS-MK-12-04C</name>
    <dbReference type="NCBI Taxonomy" id="2839659"/>
    <lineage>
        <taxon>Bacteria</taxon>
        <taxon>Bacillati</taxon>
        <taxon>Cyanobacteriota</taxon>
        <taxon>Cyanophyceae</taxon>
        <taxon>Nostocales</taxon>
        <taxon>Cyanomargaritaceae</taxon>
        <taxon>Cyanomargarita</taxon>
    </lineage>
</organism>
<evidence type="ECO:0000313" key="3">
    <source>
        <dbReference type="Proteomes" id="UP000729701"/>
    </source>
</evidence>
<reference evidence="2" key="2">
    <citation type="journal article" date="2022" name="Microbiol. Resour. Announc.">
        <title>Metagenome Sequencing to Explore Phylogenomics of Terrestrial Cyanobacteria.</title>
        <authorList>
            <person name="Ward R.D."/>
            <person name="Stajich J.E."/>
            <person name="Johansen J.R."/>
            <person name="Huntemann M."/>
            <person name="Clum A."/>
            <person name="Foster B."/>
            <person name="Foster B."/>
            <person name="Roux S."/>
            <person name="Palaniappan K."/>
            <person name="Varghese N."/>
            <person name="Mukherjee S."/>
            <person name="Reddy T.B.K."/>
            <person name="Daum C."/>
            <person name="Copeland A."/>
            <person name="Chen I.A."/>
            <person name="Ivanova N.N."/>
            <person name="Kyrpides N.C."/>
            <person name="Shapiro N."/>
            <person name="Eloe-Fadrosh E.A."/>
            <person name="Pietrasiak N."/>
        </authorList>
    </citation>
    <scope>NUCLEOTIDE SEQUENCE</scope>
    <source>
        <strain evidence="2">GSE-NOS-MK-12-04C</strain>
    </source>
</reference>
<evidence type="ECO:0000256" key="1">
    <source>
        <dbReference type="SAM" id="MobiDB-lite"/>
    </source>
</evidence>
<dbReference type="Proteomes" id="UP000729701">
    <property type="component" value="Unassembled WGS sequence"/>
</dbReference>
<gene>
    <name evidence="2" type="ORF">KME60_15155</name>
</gene>
<sequence>MANGLLEFNEGRRKKEEGRRKKKQEEGGRSLRAFKPNGSCVPHQIVNWWSVEVVGLNPPPIA</sequence>
<dbReference type="EMBL" id="JAHHGZ010000015">
    <property type="protein sequence ID" value="MBW4668721.1"/>
    <property type="molecule type" value="Genomic_DNA"/>
</dbReference>
<dbReference type="AlphaFoldDB" id="A0A951QMR7"/>
<protein>
    <submittedName>
        <fullName evidence="2">Uncharacterized protein</fullName>
    </submittedName>
</protein>
<evidence type="ECO:0000313" key="2">
    <source>
        <dbReference type="EMBL" id="MBW4668721.1"/>
    </source>
</evidence>
<feature type="region of interest" description="Disordered" evidence="1">
    <location>
        <begin position="1"/>
        <end position="35"/>
    </location>
</feature>
<proteinExistence type="predicted"/>
<feature type="compositionally biased region" description="Basic and acidic residues" evidence="1">
    <location>
        <begin position="9"/>
        <end position="29"/>
    </location>
</feature>
<comment type="caution">
    <text evidence="2">The sequence shown here is derived from an EMBL/GenBank/DDBJ whole genome shotgun (WGS) entry which is preliminary data.</text>
</comment>
<reference evidence="2" key="1">
    <citation type="submission" date="2021-05" db="EMBL/GenBank/DDBJ databases">
        <authorList>
            <person name="Pietrasiak N."/>
            <person name="Ward R."/>
            <person name="Stajich J.E."/>
            <person name="Kurbessoian T."/>
        </authorList>
    </citation>
    <scope>NUCLEOTIDE SEQUENCE</scope>
    <source>
        <strain evidence="2">GSE-NOS-MK-12-04C</strain>
    </source>
</reference>